<dbReference type="Proteomes" id="UP001295740">
    <property type="component" value="Unassembled WGS sequence"/>
</dbReference>
<comment type="caution">
    <text evidence="1">The sequence shown here is derived from an EMBL/GenBank/DDBJ whole genome shotgun (WGS) entry which is preliminary data.</text>
</comment>
<sequence length="148" mass="16628">MPLSFALGLYICAVLDQRVHTPQLTLFDIPTRNILTPPPHHHPSNCAISSRFASPSSITIYEYEALYTAPILHFALLDDLQDDRLFDNLPPVGPTDLTCWHCTSKRFGRLSYYSRDLPEQARDTEGFLGRTLSHLRGCGTTTSESSTF</sequence>
<protein>
    <submittedName>
        <fullName evidence="1">Uu.00g129980.m01.CDS01</fullName>
    </submittedName>
</protein>
<evidence type="ECO:0000313" key="2">
    <source>
        <dbReference type="Proteomes" id="UP001295740"/>
    </source>
</evidence>
<organism evidence="1 2">
    <name type="scientific">Anthostomella pinea</name>
    <dbReference type="NCBI Taxonomy" id="933095"/>
    <lineage>
        <taxon>Eukaryota</taxon>
        <taxon>Fungi</taxon>
        <taxon>Dikarya</taxon>
        <taxon>Ascomycota</taxon>
        <taxon>Pezizomycotina</taxon>
        <taxon>Sordariomycetes</taxon>
        <taxon>Xylariomycetidae</taxon>
        <taxon>Xylariales</taxon>
        <taxon>Xylariaceae</taxon>
        <taxon>Anthostomella</taxon>
    </lineage>
</organism>
<gene>
    <name evidence="1" type="ORF">KHLLAP_LOCUS6072</name>
</gene>
<keyword evidence="2" id="KW-1185">Reference proteome</keyword>
<accession>A0AAI8VJQ8</accession>
<dbReference type="EMBL" id="CAUWAG010000007">
    <property type="protein sequence ID" value="CAJ2505604.1"/>
    <property type="molecule type" value="Genomic_DNA"/>
</dbReference>
<evidence type="ECO:0000313" key="1">
    <source>
        <dbReference type="EMBL" id="CAJ2505604.1"/>
    </source>
</evidence>
<proteinExistence type="predicted"/>
<reference evidence="1" key="1">
    <citation type="submission" date="2023-10" db="EMBL/GenBank/DDBJ databases">
        <authorList>
            <person name="Hackl T."/>
        </authorList>
    </citation>
    <scope>NUCLEOTIDE SEQUENCE</scope>
</reference>
<name>A0AAI8VJQ8_9PEZI</name>
<dbReference type="AlphaFoldDB" id="A0AAI8VJQ8"/>